<keyword evidence="2 4" id="KW-0238">DNA-binding</keyword>
<organism evidence="6 7">
    <name type="scientific">Pseudarthrobacter niigatensis</name>
    <dbReference type="NCBI Taxonomy" id="369935"/>
    <lineage>
        <taxon>Bacteria</taxon>
        <taxon>Bacillati</taxon>
        <taxon>Actinomycetota</taxon>
        <taxon>Actinomycetes</taxon>
        <taxon>Micrococcales</taxon>
        <taxon>Micrococcaceae</taxon>
        <taxon>Pseudarthrobacter</taxon>
    </lineage>
</organism>
<feature type="domain" description="HTH tetR-type" evidence="5">
    <location>
        <begin position="23"/>
        <end position="83"/>
    </location>
</feature>
<gene>
    <name evidence="6" type="ORF">J2T23_001176</name>
</gene>
<dbReference type="Pfam" id="PF13305">
    <property type="entry name" value="TetR_C_33"/>
    <property type="match status" value="1"/>
</dbReference>
<dbReference type="InterPro" id="IPR025996">
    <property type="entry name" value="MT1864/Rv1816-like_C"/>
</dbReference>
<evidence type="ECO:0000313" key="7">
    <source>
        <dbReference type="Proteomes" id="UP001239267"/>
    </source>
</evidence>
<dbReference type="Gene3D" id="1.10.357.10">
    <property type="entry name" value="Tetracycline Repressor, domain 2"/>
    <property type="match status" value="1"/>
</dbReference>
<keyword evidence="7" id="KW-1185">Reference proteome</keyword>
<evidence type="ECO:0000256" key="3">
    <source>
        <dbReference type="ARBA" id="ARBA00023163"/>
    </source>
</evidence>
<name>A0AAJ1SQL1_9MICC</name>
<proteinExistence type="predicted"/>
<dbReference type="PROSITE" id="PS50977">
    <property type="entry name" value="HTH_TETR_2"/>
    <property type="match status" value="1"/>
</dbReference>
<dbReference type="PANTHER" id="PTHR30055:SF243">
    <property type="entry name" value="HTH-TYPE TRANSCRIPTIONAL REGULATOR RV1816"/>
    <property type="match status" value="1"/>
</dbReference>
<evidence type="ECO:0000256" key="1">
    <source>
        <dbReference type="ARBA" id="ARBA00023015"/>
    </source>
</evidence>
<keyword evidence="3" id="KW-0804">Transcription</keyword>
<dbReference type="AlphaFoldDB" id="A0AAJ1SQL1"/>
<dbReference type="SUPFAM" id="SSF48498">
    <property type="entry name" value="Tetracyclin repressor-like, C-terminal domain"/>
    <property type="match status" value="1"/>
</dbReference>
<dbReference type="RefSeq" id="WP_307357968.1">
    <property type="nucleotide sequence ID" value="NZ_JAUSTB010000003.1"/>
</dbReference>
<dbReference type="GO" id="GO:0003700">
    <property type="term" value="F:DNA-binding transcription factor activity"/>
    <property type="evidence" value="ECO:0007669"/>
    <property type="project" value="TreeGrafter"/>
</dbReference>
<dbReference type="EMBL" id="JAUSTB010000003">
    <property type="protein sequence ID" value="MDQ0145286.1"/>
    <property type="molecule type" value="Genomic_DNA"/>
</dbReference>
<dbReference type="SUPFAM" id="SSF46689">
    <property type="entry name" value="Homeodomain-like"/>
    <property type="match status" value="1"/>
</dbReference>
<dbReference type="InterPro" id="IPR050109">
    <property type="entry name" value="HTH-type_TetR-like_transc_reg"/>
</dbReference>
<feature type="DNA-binding region" description="H-T-H motif" evidence="4">
    <location>
        <begin position="46"/>
        <end position="65"/>
    </location>
</feature>
<comment type="caution">
    <text evidence="6">The sequence shown here is derived from an EMBL/GenBank/DDBJ whole genome shotgun (WGS) entry which is preliminary data.</text>
</comment>
<dbReference type="PANTHER" id="PTHR30055">
    <property type="entry name" value="HTH-TYPE TRANSCRIPTIONAL REGULATOR RUTR"/>
    <property type="match status" value="1"/>
</dbReference>
<evidence type="ECO:0000259" key="5">
    <source>
        <dbReference type="PROSITE" id="PS50977"/>
    </source>
</evidence>
<sequence length="250" mass="26204">MTEDGKTTGAVARPLTPRQRARAQTVADIIRLGRQHLATHGAAALSLRAVARDLGVVSSAVYRYVESRDELLTLLLIDAFGELGDEVDAAVAKAPEDEHAARFRALGRAVREWALREPASYALLFGSPVPGYSAPAERTTGPGTRVIVSLIGILDAASRAGRLAVPAVGATQLPPTLGGDLAAIRSGFGLDIPEELVARGVLVWSSLFGAVSFEVFNQYGPDTFHAPAELFDHHLAVLAGIAGLPAGASR</sequence>
<evidence type="ECO:0000256" key="4">
    <source>
        <dbReference type="PROSITE-ProRule" id="PRU00335"/>
    </source>
</evidence>
<keyword evidence="1" id="KW-0805">Transcription regulation</keyword>
<evidence type="ECO:0000256" key="2">
    <source>
        <dbReference type="ARBA" id="ARBA00023125"/>
    </source>
</evidence>
<dbReference type="InterPro" id="IPR009057">
    <property type="entry name" value="Homeodomain-like_sf"/>
</dbReference>
<reference evidence="6 7" key="1">
    <citation type="submission" date="2023-07" db="EMBL/GenBank/DDBJ databases">
        <title>Sorghum-associated microbial communities from plants grown in Nebraska, USA.</title>
        <authorList>
            <person name="Schachtman D."/>
        </authorList>
    </citation>
    <scope>NUCLEOTIDE SEQUENCE [LARGE SCALE GENOMIC DNA]</scope>
    <source>
        <strain evidence="6 7">DS1001</strain>
    </source>
</reference>
<dbReference type="InterPro" id="IPR036271">
    <property type="entry name" value="Tet_transcr_reg_TetR-rel_C_sf"/>
</dbReference>
<accession>A0AAJ1SQL1</accession>
<protein>
    <submittedName>
        <fullName evidence="6">AcrR family transcriptional regulator</fullName>
    </submittedName>
</protein>
<dbReference type="Pfam" id="PF00440">
    <property type="entry name" value="TetR_N"/>
    <property type="match status" value="1"/>
</dbReference>
<dbReference type="GO" id="GO:0000976">
    <property type="term" value="F:transcription cis-regulatory region binding"/>
    <property type="evidence" value="ECO:0007669"/>
    <property type="project" value="TreeGrafter"/>
</dbReference>
<dbReference type="InterPro" id="IPR001647">
    <property type="entry name" value="HTH_TetR"/>
</dbReference>
<dbReference type="Proteomes" id="UP001239267">
    <property type="component" value="Unassembled WGS sequence"/>
</dbReference>
<evidence type="ECO:0000313" key="6">
    <source>
        <dbReference type="EMBL" id="MDQ0145286.1"/>
    </source>
</evidence>